<dbReference type="SUPFAM" id="SSF81321">
    <property type="entry name" value="Family A G protein-coupled receptor-like"/>
    <property type="match status" value="1"/>
</dbReference>
<evidence type="ECO:0000256" key="3">
    <source>
        <dbReference type="ARBA" id="ARBA00022989"/>
    </source>
</evidence>
<feature type="transmembrane region" description="Helical" evidence="9">
    <location>
        <begin position="155"/>
        <end position="179"/>
    </location>
</feature>
<keyword evidence="2 9" id="KW-0812">Transmembrane</keyword>
<feature type="transmembrane region" description="Helical" evidence="9">
    <location>
        <begin position="38"/>
        <end position="62"/>
    </location>
</feature>
<evidence type="ECO:0000256" key="4">
    <source>
        <dbReference type="ARBA" id="ARBA00023040"/>
    </source>
</evidence>
<keyword evidence="7" id="KW-0807">Transducer</keyword>
<dbReference type="OrthoDB" id="5835578at2759"/>
<dbReference type="InterPro" id="IPR017452">
    <property type="entry name" value="GPCR_Rhodpsn_7TM"/>
</dbReference>
<keyword evidence="5 9" id="KW-0472">Membrane</keyword>
<evidence type="ECO:0000256" key="9">
    <source>
        <dbReference type="SAM" id="Phobius"/>
    </source>
</evidence>
<dbReference type="GO" id="GO:0008188">
    <property type="term" value="F:neuropeptide receptor activity"/>
    <property type="evidence" value="ECO:0007669"/>
    <property type="project" value="TreeGrafter"/>
</dbReference>
<evidence type="ECO:0000256" key="8">
    <source>
        <dbReference type="SAM" id="MobiDB-lite"/>
    </source>
</evidence>
<keyword evidence="3 9" id="KW-1133">Transmembrane helix</keyword>
<evidence type="ECO:0000313" key="12">
    <source>
        <dbReference type="Proteomes" id="UP000218231"/>
    </source>
</evidence>
<evidence type="ECO:0000256" key="6">
    <source>
        <dbReference type="ARBA" id="ARBA00023170"/>
    </source>
</evidence>
<feature type="transmembrane region" description="Helical" evidence="9">
    <location>
        <begin position="208"/>
        <end position="228"/>
    </location>
</feature>
<protein>
    <recommendedName>
        <fullName evidence="10">G-protein coupled receptors family 1 profile domain-containing protein</fullName>
    </recommendedName>
</protein>
<keyword evidence="6" id="KW-0675">Receptor</keyword>
<sequence length="379" mass="44550">MPEHTNRTNCFLNMTAEEKTDFLQRRQPYQLEMVFRRYWGWMTLPLAGIGLALSIIFIITVYRAIQARQVSRKCYILLLNRTIGDLLSCVIALIDCAYVLLARDIEREIVVTMESFFIGCFWSGMVSYVALSVLKLFAVWKPFQYRKWFTMRRCIYLMILSWFIFVIMVSYSLGVSALVKIPSLNKWSGCRMETCLRIMYRIRNAVTLGVYCFTLVVFVITVLLIRRAQRFVNSFRKRDKDRPNAADRGSRVRFPLWKLAINVATFAGFNFFYILWIIRLFLERDPCFFQLHYAENMRLISFRRCALILRIIVDPILSYVTDYQLRRNFLAIFGVNRKITQASTSRSTFQKSTYSNSSVDMDEGQSARVRRSQTVSTVT</sequence>
<feature type="transmembrane region" description="Helical" evidence="9">
    <location>
        <begin position="83"/>
        <end position="103"/>
    </location>
</feature>
<feature type="transmembrane region" description="Helical" evidence="9">
    <location>
        <begin position="259"/>
        <end position="281"/>
    </location>
</feature>
<keyword evidence="12" id="KW-1185">Reference proteome</keyword>
<dbReference type="FunFam" id="1.20.1070.10:FF:000478">
    <property type="entry name" value="DihydroCaffeic Acid Receptor"/>
    <property type="match status" value="1"/>
</dbReference>
<dbReference type="PROSITE" id="PS50262">
    <property type="entry name" value="G_PROTEIN_RECEP_F1_2"/>
    <property type="match status" value="1"/>
</dbReference>
<dbReference type="Gene3D" id="1.20.1070.10">
    <property type="entry name" value="Rhodopsin 7-helix transmembrane proteins"/>
    <property type="match status" value="1"/>
</dbReference>
<comment type="caution">
    <text evidence="11">The sequence shown here is derived from an EMBL/GenBank/DDBJ whole genome shotgun (WGS) entry which is preliminary data.</text>
</comment>
<feature type="transmembrane region" description="Helical" evidence="9">
    <location>
        <begin position="115"/>
        <end position="134"/>
    </location>
</feature>
<evidence type="ECO:0000313" key="11">
    <source>
        <dbReference type="EMBL" id="PAV82139.1"/>
    </source>
</evidence>
<gene>
    <name evidence="11" type="ORF">WR25_01318</name>
</gene>
<dbReference type="STRING" id="2018661.A0A2A2L7J1"/>
<evidence type="ECO:0000256" key="2">
    <source>
        <dbReference type="ARBA" id="ARBA00022692"/>
    </source>
</evidence>
<accession>A0A2A2L7J1</accession>
<keyword evidence="4" id="KW-0297">G-protein coupled receptor</keyword>
<dbReference type="Proteomes" id="UP000218231">
    <property type="component" value="Unassembled WGS sequence"/>
</dbReference>
<organism evidence="11 12">
    <name type="scientific">Diploscapter pachys</name>
    <dbReference type="NCBI Taxonomy" id="2018661"/>
    <lineage>
        <taxon>Eukaryota</taxon>
        <taxon>Metazoa</taxon>
        <taxon>Ecdysozoa</taxon>
        <taxon>Nematoda</taxon>
        <taxon>Chromadorea</taxon>
        <taxon>Rhabditida</taxon>
        <taxon>Rhabditina</taxon>
        <taxon>Rhabditomorpha</taxon>
        <taxon>Rhabditoidea</taxon>
        <taxon>Rhabditidae</taxon>
        <taxon>Diploscapter</taxon>
    </lineage>
</organism>
<dbReference type="CDD" id="cd00637">
    <property type="entry name" value="7tm_classA_rhodopsin-like"/>
    <property type="match status" value="1"/>
</dbReference>
<dbReference type="AlphaFoldDB" id="A0A2A2L7J1"/>
<reference evidence="11 12" key="1">
    <citation type="journal article" date="2017" name="Curr. Biol.">
        <title>Genome architecture and evolution of a unichromosomal asexual nematode.</title>
        <authorList>
            <person name="Fradin H."/>
            <person name="Zegar C."/>
            <person name="Gutwein M."/>
            <person name="Lucas J."/>
            <person name="Kovtun M."/>
            <person name="Corcoran D."/>
            <person name="Baugh L.R."/>
            <person name="Kiontke K."/>
            <person name="Gunsalus K."/>
            <person name="Fitch D.H."/>
            <person name="Piano F."/>
        </authorList>
    </citation>
    <scope>NUCLEOTIDE SEQUENCE [LARGE SCALE GENOMIC DNA]</scope>
    <source>
        <strain evidence="11">PF1309</strain>
    </source>
</reference>
<evidence type="ECO:0000256" key="7">
    <source>
        <dbReference type="ARBA" id="ARBA00023224"/>
    </source>
</evidence>
<proteinExistence type="predicted"/>
<dbReference type="PANTHER" id="PTHR24243">
    <property type="entry name" value="G-PROTEIN COUPLED RECEPTOR"/>
    <property type="match status" value="1"/>
</dbReference>
<dbReference type="PANTHER" id="PTHR24243:SF228">
    <property type="entry name" value="G-PROTEIN COUPLED RECEPTORS FAMILY 1 PROFILE DOMAIN-CONTAINING PROTEIN"/>
    <property type="match status" value="1"/>
</dbReference>
<feature type="domain" description="G-protein coupled receptors family 1 profile" evidence="10">
    <location>
        <begin position="53"/>
        <end position="225"/>
    </location>
</feature>
<feature type="region of interest" description="Disordered" evidence="8">
    <location>
        <begin position="354"/>
        <end position="379"/>
    </location>
</feature>
<evidence type="ECO:0000256" key="1">
    <source>
        <dbReference type="ARBA" id="ARBA00004141"/>
    </source>
</evidence>
<comment type="subcellular location">
    <subcellularLocation>
        <location evidence="1">Membrane</location>
        <topology evidence="1">Multi-pass membrane protein</topology>
    </subcellularLocation>
</comment>
<evidence type="ECO:0000256" key="5">
    <source>
        <dbReference type="ARBA" id="ARBA00023136"/>
    </source>
</evidence>
<name>A0A2A2L7J1_9BILA</name>
<dbReference type="GO" id="GO:0005886">
    <property type="term" value="C:plasma membrane"/>
    <property type="evidence" value="ECO:0007669"/>
    <property type="project" value="TreeGrafter"/>
</dbReference>
<evidence type="ECO:0000259" key="10">
    <source>
        <dbReference type="PROSITE" id="PS50262"/>
    </source>
</evidence>
<dbReference type="EMBL" id="LIAE01007077">
    <property type="protein sequence ID" value="PAV82139.1"/>
    <property type="molecule type" value="Genomic_DNA"/>
</dbReference>